<evidence type="ECO:0000256" key="1">
    <source>
        <dbReference type="SAM" id="MobiDB-lite"/>
    </source>
</evidence>
<dbReference type="Proteomes" id="UP001055219">
    <property type="component" value="Unassembled WGS sequence"/>
</dbReference>
<dbReference type="InterPro" id="IPR010730">
    <property type="entry name" value="HET"/>
</dbReference>
<dbReference type="PANTHER" id="PTHR33112">
    <property type="entry name" value="DOMAIN PROTEIN, PUTATIVE-RELATED"/>
    <property type="match status" value="1"/>
</dbReference>
<accession>A0A9P9Y2X3</accession>
<dbReference type="GeneID" id="75828917"/>
<keyword evidence="4" id="KW-1185">Reference proteome</keyword>
<evidence type="ECO:0000259" key="2">
    <source>
        <dbReference type="Pfam" id="PF06985"/>
    </source>
</evidence>
<dbReference type="EMBL" id="JAGIXG020000015">
    <property type="protein sequence ID" value="KAI6782168.1"/>
    <property type="molecule type" value="Genomic_DNA"/>
</dbReference>
<protein>
    <recommendedName>
        <fullName evidence="2">Heterokaryon incompatibility domain-containing protein</fullName>
    </recommendedName>
</protein>
<reference evidence="3" key="1">
    <citation type="journal article" date="2021" name="J Fungi (Basel)">
        <title>Genomic and Metabolomic Analyses of the Marine Fungus Emericellopsis cladophorae: Insights into Saltwater Adaptability Mechanisms and Its Biosynthetic Potential.</title>
        <authorList>
            <person name="Goncalves M.F.M."/>
            <person name="Hilario S."/>
            <person name="Van de Peer Y."/>
            <person name="Esteves A.C."/>
            <person name="Alves A."/>
        </authorList>
    </citation>
    <scope>NUCLEOTIDE SEQUENCE</scope>
    <source>
        <strain evidence="3">MUM 19.33</strain>
    </source>
</reference>
<proteinExistence type="predicted"/>
<dbReference type="PANTHER" id="PTHR33112:SF16">
    <property type="entry name" value="HETEROKARYON INCOMPATIBILITY DOMAIN-CONTAINING PROTEIN"/>
    <property type="match status" value="1"/>
</dbReference>
<evidence type="ECO:0000313" key="4">
    <source>
        <dbReference type="Proteomes" id="UP001055219"/>
    </source>
</evidence>
<evidence type="ECO:0000313" key="3">
    <source>
        <dbReference type="EMBL" id="KAI6782168.1"/>
    </source>
</evidence>
<organism evidence="3 4">
    <name type="scientific">Emericellopsis cladophorae</name>
    <dbReference type="NCBI Taxonomy" id="2686198"/>
    <lineage>
        <taxon>Eukaryota</taxon>
        <taxon>Fungi</taxon>
        <taxon>Dikarya</taxon>
        <taxon>Ascomycota</taxon>
        <taxon>Pezizomycotina</taxon>
        <taxon>Sordariomycetes</taxon>
        <taxon>Hypocreomycetidae</taxon>
        <taxon>Hypocreales</taxon>
        <taxon>Bionectriaceae</taxon>
        <taxon>Emericellopsis</taxon>
    </lineage>
</organism>
<gene>
    <name evidence="3" type="ORF">J7T54_002405</name>
</gene>
<reference evidence="3" key="2">
    <citation type="submission" date="2022-07" db="EMBL/GenBank/DDBJ databases">
        <authorList>
            <person name="Goncalves M.F.M."/>
            <person name="Hilario S."/>
            <person name="Van De Peer Y."/>
            <person name="Esteves A.C."/>
            <person name="Alves A."/>
        </authorList>
    </citation>
    <scope>NUCLEOTIDE SEQUENCE</scope>
    <source>
        <strain evidence="3">MUM 19.33</strain>
    </source>
</reference>
<name>A0A9P9Y2X3_9HYPO</name>
<dbReference type="RefSeq" id="XP_051363024.1">
    <property type="nucleotide sequence ID" value="XM_051505581.1"/>
</dbReference>
<dbReference type="Pfam" id="PF06985">
    <property type="entry name" value="HET"/>
    <property type="match status" value="1"/>
</dbReference>
<comment type="caution">
    <text evidence="3">The sequence shown here is derived from an EMBL/GenBank/DDBJ whole genome shotgun (WGS) entry which is preliminary data.</text>
</comment>
<dbReference type="OrthoDB" id="2975793at2759"/>
<feature type="compositionally biased region" description="Polar residues" evidence="1">
    <location>
        <begin position="38"/>
        <end position="58"/>
    </location>
</feature>
<feature type="region of interest" description="Disordered" evidence="1">
    <location>
        <begin position="1"/>
        <end position="60"/>
    </location>
</feature>
<feature type="domain" description="Heterokaryon incompatibility" evidence="2">
    <location>
        <begin position="114"/>
        <end position="252"/>
    </location>
</feature>
<dbReference type="AlphaFoldDB" id="A0A9P9Y2X3"/>
<sequence>MPDLGFNRSSPRRDASASSKRNSITDRVRNSFLKARQDTQASIQRRTSTASGKPTQSPIARIRDWLDTCNREHDHHCSPPSASKTDDEVDTFRPAWLIDSTDRCLVRSRPGDRYVALSYVWGGGARTETGDIRLAKANVDVYEDALPEADLPQTILDAMWTARKLGLRYLWVDQLCITQDDKDEMESHTQHMAYVFANAYLTLVAAHGDVHTGLIPLNPRRQGPRGLGSGTENHADLVRQSKWSTRGWTLEEAYYSRRKVFFFEDAITWECHCELWQGAPAAAAARGRRTACAHPLSEAAFAWRHAPWPDLDEYARIAADYSARRVTRVDDTLKAFAGITHVLSRVFPGGFLYGMPLMFLDIALLWRPQASMRRRAVIQPPFLPSWSWMGWWFDGVPVDLVLWRAAADYVVDKTGDGTSPRLQSPHAFKIKPTVTWALTDRTASAPVTNNGLHFRDLRSRRSSVSSYPPGWTRVGPHFQHDSDDLTLFKYPIPVEEPPEDGVAYPAPAGELAFPGPYLSFRTTSALFEVDYDATLSTREAAMNPPVAVGNLWSRTTQRWAGSFRAHDGWLGIQSSNYEGDEVLEFVAISTATERRGSHVFSAAQFAANKDADDFVDIVNVLWIERIGGVAYRRGLGHVLRKAWEGAEPEEVDVLLG</sequence>